<dbReference type="RefSeq" id="WP_130039735.1">
    <property type="nucleotide sequence ID" value="NZ_JACCEV010000002.1"/>
</dbReference>
<proteinExistence type="predicted"/>
<feature type="coiled-coil region" evidence="1">
    <location>
        <begin position="967"/>
        <end position="1017"/>
    </location>
</feature>
<evidence type="ECO:0000259" key="2">
    <source>
        <dbReference type="Pfam" id="PF13514"/>
    </source>
</evidence>
<gene>
    <name evidence="3" type="ORF">H0A62_11390</name>
</gene>
<accession>A0A853GV74</accession>
<protein>
    <submittedName>
        <fullName evidence="3">AAA family ATPase</fullName>
    </submittedName>
</protein>
<dbReference type="EMBL" id="JACCEV010000002">
    <property type="protein sequence ID" value="NYT86211.1"/>
    <property type="molecule type" value="Genomic_DNA"/>
</dbReference>
<name>A0A853GV74_9BURK</name>
<evidence type="ECO:0000256" key="1">
    <source>
        <dbReference type="SAM" id="Coils"/>
    </source>
</evidence>
<dbReference type="Pfam" id="PF13514">
    <property type="entry name" value="AAA_27"/>
    <property type="match status" value="1"/>
</dbReference>
<feature type="domain" description="YhaN AAA" evidence="2">
    <location>
        <begin position="1"/>
        <end position="207"/>
    </location>
</feature>
<feature type="coiled-coil region" evidence="1">
    <location>
        <begin position="207"/>
        <end position="241"/>
    </location>
</feature>
<dbReference type="InterPro" id="IPR038734">
    <property type="entry name" value="YhaN_AAA"/>
</dbReference>
<sequence>MRLQRLDLIRYGKFTDRSVPLAAPSEYDFHLILGPNEAGKSTLRSAMLDLLFGFPVRTPLDFVHAKSELRLGAMVQQGDQTLDFLRLKANKNTLRTPDETPLPDTALDPFLNGASRAFFDKMFGLDHPRLVQGGNSILNAQDDVGQILFQSAAGLASLGQVRDALEAEADSLWAPTRSMKRAYYVARADMDAAVETLKNATVHTRKWTEAHERVQELERQLQEQRRALLALQAKRDRLERIRRVNPVMRELNESLAQLAGLGEVVSLAPDAAQIREHAQRAQAVAQHGLQFRQAELQRLEQALSSINIEDAFLGLRQEINVLDGRRHQLANHPSAMERYQGQLLQLTQEALLQQVELGLADAQTTRGVQDSSFAEQVLRKRLPALPVRKHAEQLLRDHGTVTQALESTQALLRERQAETDAIEARLQTQSVVEVSAELRGALEHAKALGDSHAAIQKAQLSAHKAQAALAQALSGLGQWGRPAEQLAGLTWPSAQLVAAWLAERRDLLSSLKSATQRCDELSAVVDKDALRLRQYREQHHPVTQEDLVRARDRRNTVWQSIKQGSTPLVEAVEPFEASLRSADALADQRHDKAQEAAHMQSLQHQWEQACQDLQQAQQRRDAGQQALDAFDAQWLASSTTLGLAGLTLDQAPDWLVSKDRALEAAQALAFAQQDLEQLHLAQQAARDRLALALVDNAATDAQAAQAQTLESLRVQAEAYSRQADAAEARREAWQAQAIQARLTLEAAQQASTEAQTRNTNWRQAWSDALTQLGLAPDTSPGAAEGALALLTSISDKLEQIRRLRSERLDLMQAELDDFVEQAARLAHAAGLECAEAEQLTYADAVGISQVLAQRLAQAIQAQEEAIKLDRALNLERTEIRAAEQALHEAQAAIRPMLDQAGVQTLDALGPAIIKSDQHRTLAQRVEQAHARLSQEGDGLSQDQLQQELDSVDIAALITQWNSLQADIEQATQAQSDLAVQLAGAEREFQAMTGADDAAQAEAARQDALARMSDAAERYVKVFTASRLLRWSIDRYREEKQGPMLTRASAIFGELTLQSFERLRVDFDRQPMVLEGQRADGHCVGIDGLSDGTRDQLYLALRLAALELHLEQAPALPFIADDLFINYDDARSEAGLRALAELSRHTQVIFLSHHDALLEPARRVFGEALDVVRL</sequence>
<keyword evidence="4" id="KW-1185">Reference proteome</keyword>
<evidence type="ECO:0000313" key="4">
    <source>
        <dbReference type="Proteomes" id="UP000554144"/>
    </source>
</evidence>
<dbReference type="AlphaFoldDB" id="A0A853GV74"/>
<organism evidence="3 4">
    <name type="scientific">Pollutimonas harenae</name>
    <dbReference type="NCBI Taxonomy" id="657015"/>
    <lineage>
        <taxon>Bacteria</taxon>
        <taxon>Pseudomonadati</taxon>
        <taxon>Pseudomonadota</taxon>
        <taxon>Betaproteobacteria</taxon>
        <taxon>Burkholderiales</taxon>
        <taxon>Alcaligenaceae</taxon>
        <taxon>Pollutimonas</taxon>
    </lineage>
</organism>
<feature type="coiled-coil region" evidence="1">
    <location>
        <begin position="668"/>
        <end position="750"/>
    </location>
</feature>
<dbReference type="Proteomes" id="UP000554144">
    <property type="component" value="Unassembled WGS sequence"/>
</dbReference>
<dbReference type="PANTHER" id="PTHR41259">
    <property type="entry name" value="DOUBLE-STRAND BREAK REPAIR RAD50 ATPASE, PUTATIVE-RELATED"/>
    <property type="match status" value="1"/>
</dbReference>
<evidence type="ECO:0000313" key="3">
    <source>
        <dbReference type="EMBL" id="NYT86211.1"/>
    </source>
</evidence>
<reference evidence="3 4" key="1">
    <citation type="submission" date="2020-07" db="EMBL/GenBank/DDBJ databases">
        <title>Taxonomic revisions and descriptions of new bacterial species based on genomic comparisons in the high-G+C-content subgroup of the family Alcaligenaceae.</title>
        <authorList>
            <person name="Szabo A."/>
            <person name="Felfoldi T."/>
        </authorList>
    </citation>
    <scope>NUCLEOTIDE SEQUENCE [LARGE SCALE GENOMIC DNA]</scope>
    <source>
        <strain evidence="3 4">DSM 25667</strain>
    </source>
</reference>
<dbReference type="OrthoDB" id="9764467at2"/>
<feature type="coiled-coil region" evidence="1">
    <location>
        <begin position="599"/>
        <end position="633"/>
    </location>
</feature>
<dbReference type="Gene3D" id="3.40.50.300">
    <property type="entry name" value="P-loop containing nucleotide triphosphate hydrolases"/>
    <property type="match status" value="2"/>
</dbReference>
<keyword evidence="1" id="KW-0175">Coiled coil</keyword>
<dbReference type="InterPro" id="IPR027417">
    <property type="entry name" value="P-loop_NTPase"/>
</dbReference>
<comment type="caution">
    <text evidence="3">The sequence shown here is derived from an EMBL/GenBank/DDBJ whole genome shotgun (WGS) entry which is preliminary data.</text>
</comment>
<dbReference type="SUPFAM" id="SSF52540">
    <property type="entry name" value="P-loop containing nucleoside triphosphate hydrolases"/>
    <property type="match status" value="1"/>
</dbReference>
<dbReference type="PANTHER" id="PTHR41259:SF1">
    <property type="entry name" value="DOUBLE-STRAND BREAK REPAIR RAD50 ATPASE, PUTATIVE-RELATED"/>
    <property type="match status" value="1"/>
</dbReference>